<evidence type="ECO:0008006" key="4">
    <source>
        <dbReference type="Google" id="ProtNLM"/>
    </source>
</evidence>
<sequence length="130" mass="14830">MIQLSQKSLSFMSNPVLHDLHSQRTLHLVTLLVKLYKKLAWERGRICSSGFTASISTFLDIPNVVVLGDMNAHDTLWYSGLEDLRGEALAWEIENSECGTLNTDNPTHLRRNPVEVVNWLRPRLEHPPDI</sequence>
<dbReference type="KEGG" id="hro:HELRODRAFT_158626"/>
<keyword evidence="3" id="KW-1185">Reference proteome</keyword>
<dbReference type="CTD" id="20197962"/>
<gene>
    <name evidence="2" type="primary">20197962</name>
    <name evidence="1" type="ORF">HELRODRAFT_158626</name>
</gene>
<dbReference type="EMBL" id="AMQM01000092">
    <property type="status" value="NOT_ANNOTATED_CDS"/>
    <property type="molecule type" value="Genomic_DNA"/>
</dbReference>
<dbReference type="InterPro" id="IPR036691">
    <property type="entry name" value="Endo/exonu/phosph_ase_sf"/>
</dbReference>
<organism evidence="2 3">
    <name type="scientific">Helobdella robusta</name>
    <name type="common">Californian leech</name>
    <dbReference type="NCBI Taxonomy" id="6412"/>
    <lineage>
        <taxon>Eukaryota</taxon>
        <taxon>Metazoa</taxon>
        <taxon>Spiralia</taxon>
        <taxon>Lophotrochozoa</taxon>
        <taxon>Annelida</taxon>
        <taxon>Clitellata</taxon>
        <taxon>Hirudinea</taxon>
        <taxon>Rhynchobdellida</taxon>
        <taxon>Glossiphoniidae</taxon>
        <taxon>Helobdella</taxon>
    </lineage>
</organism>
<evidence type="ECO:0000313" key="2">
    <source>
        <dbReference type="EnsemblMetazoa" id="HelroP158626"/>
    </source>
</evidence>
<dbReference type="SUPFAM" id="SSF56219">
    <property type="entry name" value="DNase I-like"/>
    <property type="match status" value="1"/>
</dbReference>
<protein>
    <recommendedName>
        <fullName evidence="4">Endonuclease/exonuclease/phosphatase domain-containing protein</fullName>
    </recommendedName>
</protein>
<accession>T1EN12</accession>
<dbReference type="Gene3D" id="3.60.10.10">
    <property type="entry name" value="Endonuclease/exonuclease/phosphatase"/>
    <property type="match status" value="1"/>
</dbReference>
<dbReference type="GeneID" id="20197962"/>
<reference evidence="3" key="1">
    <citation type="submission" date="2012-12" db="EMBL/GenBank/DDBJ databases">
        <authorList>
            <person name="Hellsten U."/>
            <person name="Grimwood J."/>
            <person name="Chapman J.A."/>
            <person name="Shapiro H."/>
            <person name="Aerts A."/>
            <person name="Otillar R.P."/>
            <person name="Terry A.Y."/>
            <person name="Boore J.L."/>
            <person name="Simakov O."/>
            <person name="Marletaz F."/>
            <person name="Cho S.-J."/>
            <person name="Edsinger-Gonzales E."/>
            <person name="Havlak P."/>
            <person name="Kuo D.-H."/>
            <person name="Larsson T."/>
            <person name="Lv J."/>
            <person name="Arendt D."/>
            <person name="Savage R."/>
            <person name="Osoegawa K."/>
            <person name="de Jong P."/>
            <person name="Lindberg D.R."/>
            <person name="Seaver E.C."/>
            <person name="Weisblat D.A."/>
            <person name="Putnam N.H."/>
            <person name="Grigoriev I.V."/>
            <person name="Rokhsar D.S."/>
        </authorList>
    </citation>
    <scope>NUCLEOTIDE SEQUENCE</scope>
</reference>
<name>T1EN12_HELRO</name>
<dbReference type="Proteomes" id="UP000015101">
    <property type="component" value="Unassembled WGS sequence"/>
</dbReference>
<dbReference type="HOGENOM" id="CLU_1940357_0_0_1"/>
<dbReference type="EnsemblMetazoa" id="HelroT158626">
    <property type="protein sequence ID" value="HelroP158626"/>
    <property type="gene ID" value="HelroG158626"/>
</dbReference>
<dbReference type="RefSeq" id="XP_009008882.1">
    <property type="nucleotide sequence ID" value="XM_009010634.1"/>
</dbReference>
<reference evidence="2" key="3">
    <citation type="submission" date="2015-06" db="UniProtKB">
        <authorList>
            <consortium name="EnsemblMetazoa"/>
        </authorList>
    </citation>
    <scope>IDENTIFICATION</scope>
</reference>
<evidence type="ECO:0000313" key="3">
    <source>
        <dbReference type="Proteomes" id="UP000015101"/>
    </source>
</evidence>
<dbReference type="InParanoid" id="T1EN12"/>
<dbReference type="AlphaFoldDB" id="T1EN12"/>
<reference evidence="1 3" key="2">
    <citation type="journal article" date="2013" name="Nature">
        <title>Insights into bilaterian evolution from three spiralian genomes.</title>
        <authorList>
            <person name="Simakov O."/>
            <person name="Marletaz F."/>
            <person name="Cho S.J."/>
            <person name="Edsinger-Gonzales E."/>
            <person name="Havlak P."/>
            <person name="Hellsten U."/>
            <person name="Kuo D.H."/>
            <person name="Larsson T."/>
            <person name="Lv J."/>
            <person name="Arendt D."/>
            <person name="Savage R."/>
            <person name="Osoegawa K."/>
            <person name="de Jong P."/>
            <person name="Grimwood J."/>
            <person name="Chapman J.A."/>
            <person name="Shapiro H."/>
            <person name="Aerts A."/>
            <person name="Otillar R.P."/>
            <person name="Terry A.Y."/>
            <person name="Boore J.L."/>
            <person name="Grigoriev I.V."/>
            <person name="Lindberg D.R."/>
            <person name="Seaver E.C."/>
            <person name="Weisblat D.A."/>
            <person name="Putnam N.H."/>
            <person name="Rokhsar D.S."/>
        </authorList>
    </citation>
    <scope>NUCLEOTIDE SEQUENCE</scope>
</reference>
<evidence type="ECO:0000313" key="1">
    <source>
        <dbReference type="EMBL" id="ESO12162.1"/>
    </source>
</evidence>
<proteinExistence type="predicted"/>
<dbReference type="EMBL" id="KB095811">
    <property type="protein sequence ID" value="ESO12162.1"/>
    <property type="molecule type" value="Genomic_DNA"/>
</dbReference>